<sequence length="180" mass="19625">MGADFLLVDEKSTLTLGTVSENCLDTFRQRFHPRTAIGISKYKQTSTWCRVELYVSDLTDDAVFVAFDMEIVKLTSIQASEAAQILGDGQEPNDDVPVEKPIASNGSVGADNTLAEVASVVGAEGGETTSANHQPSSSVVAGLVRSASTIPYLTHMRIEKRRPAWHSYSCRSKIPTYYTY</sequence>
<keyword evidence="2" id="KW-1185">Reference proteome</keyword>
<proteinExistence type="predicted"/>
<reference evidence="1 2" key="1">
    <citation type="submission" date="2020-02" db="EMBL/GenBank/DDBJ databases">
        <authorList>
            <person name="Ma Q."/>
            <person name="Huang Y."/>
            <person name="Song X."/>
            <person name="Pei D."/>
        </authorList>
    </citation>
    <scope>NUCLEOTIDE SEQUENCE [LARGE SCALE GENOMIC DNA]</scope>
    <source>
        <strain evidence="1">Sxm20200214</strain>
        <tissue evidence="1">Leaf</tissue>
    </source>
</reference>
<organism evidence="1 2">
    <name type="scientific">Brassica carinata</name>
    <name type="common">Ethiopian mustard</name>
    <name type="synonym">Abyssinian cabbage</name>
    <dbReference type="NCBI Taxonomy" id="52824"/>
    <lineage>
        <taxon>Eukaryota</taxon>
        <taxon>Viridiplantae</taxon>
        <taxon>Streptophyta</taxon>
        <taxon>Embryophyta</taxon>
        <taxon>Tracheophyta</taxon>
        <taxon>Spermatophyta</taxon>
        <taxon>Magnoliopsida</taxon>
        <taxon>eudicotyledons</taxon>
        <taxon>Gunneridae</taxon>
        <taxon>Pentapetalae</taxon>
        <taxon>rosids</taxon>
        <taxon>malvids</taxon>
        <taxon>Brassicales</taxon>
        <taxon>Brassicaceae</taxon>
        <taxon>Brassiceae</taxon>
        <taxon>Brassica</taxon>
    </lineage>
</organism>
<name>A0A8X8ANE0_BRACI</name>
<evidence type="ECO:0000313" key="1">
    <source>
        <dbReference type="EMBL" id="KAG2308920.1"/>
    </source>
</evidence>
<dbReference type="EMBL" id="JAAMPC010000006">
    <property type="protein sequence ID" value="KAG2308920.1"/>
    <property type="molecule type" value="Genomic_DNA"/>
</dbReference>
<accession>A0A8X8ANE0</accession>
<dbReference type="OrthoDB" id="1110184at2759"/>
<dbReference type="Proteomes" id="UP000886595">
    <property type="component" value="Unassembled WGS sequence"/>
</dbReference>
<dbReference type="AlphaFoldDB" id="A0A8X8ANE0"/>
<gene>
    <name evidence="1" type="ORF">Bca52824_028668</name>
</gene>
<comment type="caution">
    <text evidence="1">The sequence shown here is derived from an EMBL/GenBank/DDBJ whole genome shotgun (WGS) entry which is preliminary data.</text>
</comment>
<evidence type="ECO:0000313" key="2">
    <source>
        <dbReference type="Proteomes" id="UP000886595"/>
    </source>
</evidence>
<protein>
    <submittedName>
        <fullName evidence="1">Uncharacterized protein</fullName>
    </submittedName>
</protein>